<sequence>MVRSFVGAIAGLAFLASCGEQDVILPGERLDLRPDQAIENEVRPINFASPVTNANWTHRNGEPDHSIRHPALGANLTQVFSVDIGEGDSRRARITADPVVENGVVYTLDARARVTATNINGTPLWSVDLTPSSDGANDASGGGLAVDDGRLYVATGFGELTVLNAATGGEIWTQDLDAPGGSPPTVRGDLVYVVTRDSRAWAVETDTGRIRWQINGTPSVGNFSGGAGPAVTSEIAVFPMPSGEVLGAFPQGGLRRWSSVVTGQRLGESAADISDIAGDPVISGDRVYAANFAGRLVAMKTTNGDRIWTATEGAVSPVWPAGGSVFVVNEISQLVRLDDRDGSVIWKVDLPKFTETRFRQQRTVFAHYGPVLASGRLIVASSDGVIRQFDPTSGALVGSVAIEGGAASNPIVAGQTLYVVSKEGRLVAFR</sequence>
<proteinExistence type="predicted"/>
<accession>A0A1M5MQB1</accession>
<dbReference type="SUPFAM" id="SSF50998">
    <property type="entry name" value="Quinoprotein alcohol dehydrogenase-like"/>
    <property type="match status" value="1"/>
</dbReference>
<organism evidence="2 3">
    <name type="scientific">Cognatiyoonia sediminum</name>
    <dbReference type="NCBI Taxonomy" id="1508389"/>
    <lineage>
        <taxon>Bacteria</taxon>
        <taxon>Pseudomonadati</taxon>
        <taxon>Pseudomonadota</taxon>
        <taxon>Alphaproteobacteria</taxon>
        <taxon>Rhodobacterales</taxon>
        <taxon>Paracoccaceae</taxon>
        <taxon>Cognatiyoonia</taxon>
    </lineage>
</organism>
<dbReference type="InterPro" id="IPR018391">
    <property type="entry name" value="PQQ_b-propeller_rpt"/>
</dbReference>
<dbReference type="PANTHER" id="PTHR34512">
    <property type="entry name" value="CELL SURFACE PROTEIN"/>
    <property type="match status" value="1"/>
</dbReference>
<feature type="domain" description="Pyrrolo-quinoline quinone repeat" evidence="1">
    <location>
        <begin position="111"/>
        <end position="347"/>
    </location>
</feature>
<dbReference type="InterPro" id="IPR011047">
    <property type="entry name" value="Quinoprotein_ADH-like_sf"/>
</dbReference>
<evidence type="ECO:0000259" key="1">
    <source>
        <dbReference type="Pfam" id="PF13360"/>
    </source>
</evidence>
<dbReference type="InterPro" id="IPR015943">
    <property type="entry name" value="WD40/YVTN_repeat-like_dom_sf"/>
</dbReference>
<dbReference type="EMBL" id="FQXB01000001">
    <property type="protein sequence ID" value="SHG79426.1"/>
    <property type="molecule type" value="Genomic_DNA"/>
</dbReference>
<dbReference type="PROSITE" id="PS51257">
    <property type="entry name" value="PROKAR_LIPOPROTEIN"/>
    <property type="match status" value="1"/>
</dbReference>
<dbReference type="Proteomes" id="UP000184074">
    <property type="component" value="Unassembled WGS sequence"/>
</dbReference>
<evidence type="ECO:0000313" key="2">
    <source>
        <dbReference type="EMBL" id="SHG79426.1"/>
    </source>
</evidence>
<dbReference type="AlphaFoldDB" id="A0A1M5MQB1"/>
<evidence type="ECO:0000313" key="3">
    <source>
        <dbReference type="Proteomes" id="UP000184074"/>
    </source>
</evidence>
<dbReference type="InterPro" id="IPR002372">
    <property type="entry name" value="PQQ_rpt_dom"/>
</dbReference>
<dbReference type="OrthoDB" id="5290752at2"/>
<dbReference type="SMART" id="SM00564">
    <property type="entry name" value="PQQ"/>
    <property type="match status" value="6"/>
</dbReference>
<protein>
    <submittedName>
        <fullName evidence="2">Outer membrane protein assembly factor BamB, contains PQQ-like beta-propeller repeat</fullName>
    </submittedName>
</protein>
<feature type="domain" description="Pyrrolo-quinoline quinone repeat" evidence="1">
    <location>
        <begin position="370"/>
        <end position="429"/>
    </location>
</feature>
<dbReference type="Pfam" id="PF13360">
    <property type="entry name" value="PQQ_2"/>
    <property type="match status" value="2"/>
</dbReference>
<dbReference type="STRING" id="1508389.SAMN05444003_0954"/>
<dbReference type="RefSeq" id="WP_072899701.1">
    <property type="nucleotide sequence ID" value="NZ_FQXB01000001.1"/>
</dbReference>
<name>A0A1M5MQB1_9RHOB</name>
<dbReference type="PANTHER" id="PTHR34512:SF30">
    <property type="entry name" value="OUTER MEMBRANE PROTEIN ASSEMBLY FACTOR BAMB"/>
    <property type="match status" value="1"/>
</dbReference>
<keyword evidence="3" id="KW-1185">Reference proteome</keyword>
<dbReference type="Gene3D" id="2.130.10.10">
    <property type="entry name" value="YVTN repeat-like/Quinoprotein amine dehydrogenase"/>
    <property type="match status" value="1"/>
</dbReference>
<reference evidence="2 3" key="1">
    <citation type="submission" date="2016-11" db="EMBL/GenBank/DDBJ databases">
        <authorList>
            <person name="Jaros S."/>
            <person name="Januszkiewicz K."/>
            <person name="Wedrychowicz H."/>
        </authorList>
    </citation>
    <scope>NUCLEOTIDE SEQUENCE [LARGE SCALE GENOMIC DNA]</scope>
    <source>
        <strain evidence="2 3">DSM 28715</strain>
    </source>
</reference>
<gene>
    <name evidence="2" type="ORF">SAMN05444003_0954</name>
</gene>